<accession>A0A0A9GBA4</accession>
<name>A0A0A9GBA4_ARUDO</name>
<sequence>MSRSYGMVDDGDEYDARYEIPTSRNVFSRLALPDEPIGEWTDVDQGNHPHANILAYGCSKHKPISQRLSRPFAQSQFGGPSMYGRGRGGMTKSAKKSLKTATHQFHGGYTSERTEFIRPNKFSKSPEDDPNGSEVKDEDAPEFPVQKDPPEGSEDFSRQVHEAFLKYVKILNESPAMQKKYREASKGSLSCFVCGRFVFLCLC</sequence>
<reference evidence="2" key="1">
    <citation type="submission" date="2014-09" db="EMBL/GenBank/DDBJ databases">
        <authorList>
            <person name="Magalhaes I.L.F."/>
            <person name="Oliveira U."/>
            <person name="Santos F.R."/>
            <person name="Vidigal T.H.D.A."/>
            <person name="Brescovit A.D."/>
            <person name="Santos A.J."/>
        </authorList>
    </citation>
    <scope>NUCLEOTIDE SEQUENCE</scope>
    <source>
        <tissue evidence="2">Shoot tissue taken approximately 20 cm above the soil surface</tissue>
    </source>
</reference>
<dbReference type="PANTHER" id="PTHR46619">
    <property type="entry name" value="RNA RECOGNITION MOTIF XS DOMAIN PROTEIN-RELATED"/>
    <property type="match status" value="1"/>
</dbReference>
<reference evidence="2" key="2">
    <citation type="journal article" date="2015" name="Data Brief">
        <title>Shoot transcriptome of the giant reed, Arundo donax.</title>
        <authorList>
            <person name="Barrero R.A."/>
            <person name="Guerrero F.D."/>
            <person name="Moolhuijzen P."/>
            <person name="Goolsby J.A."/>
            <person name="Tidwell J."/>
            <person name="Bellgard S.E."/>
            <person name="Bellgard M.I."/>
        </authorList>
    </citation>
    <scope>NUCLEOTIDE SEQUENCE</scope>
    <source>
        <tissue evidence="2">Shoot tissue taken approximately 20 cm above the soil surface</tissue>
    </source>
</reference>
<feature type="compositionally biased region" description="Acidic residues" evidence="1">
    <location>
        <begin position="128"/>
        <end position="141"/>
    </location>
</feature>
<proteinExistence type="predicted"/>
<dbReference type="AlphaFoldDB" id="A0A0A9GBA4"/>
<feature type="region of interest" description="Disordered" evidence="1">
    <location>
        <begin position="73"/>
        <end position="94"/>
    </location>
</feature>
<dbReference type="EMBL" id="GBRH01178070">
    <property type="protein sequence ID" value="JAE19826.1"/>
    <property type="molecule type" value="Transcribed_RNA"/>
</dbReference>
<feature type="region of interest" description="Disordered" evidence="1">
    <location>
        <begin position="116"/>
        <end position="156"/>
    </location>
</feature>
<protein>
    <submittedName>
        <fullName evidence="2">Uncharacterized protein</fullName>
    </submittedName>
</protein>
<organism evidence="2">
    <name type="scientific">Arundo donax</name>
    <name type="common">Giant reed</name>
    <name type="synonym">Donax arundinaceus</name>
    <dbReference type="NCBI Taxonomy" id="35708"/>
    <lineage>
        <taxon>Eukaryota</taxon>
        <taxon>Viridiplantae</taxon>
        <taxon>Streptophyta</taxon>
        <taxon>Embryophyta</taxon>
        <taxon>Tracheophyta</taxon>
        <taxon>Spermatophyta</taxon>
        <taxon>Magnoliopsida</taxon>
        <taxon>Liliopsida</taxon>
        <taxon>Poales</taxon>
        <taxon>Poaceae</taxon>
        <taxon>PACMAD clade</taxon>
        <taxon>Arundinoideae</taxon>
        <taxon>Arundineae</taxon>
        <taxon>Arundo</taxon>
    </lineage>
</organism>
<evidence type="ECO:0000256" key="1">
    <source>
        <dbReference type="SAM" id="MobiDB-lite"/>
    </source>
</evidence>
<evidence type="ECO:0000313" key="2">
    <source>
        <dbReference type="EMBL" id="JAE19826.1"/>
    </source>
</evidence>
<dbReference type="PANTHER" id="PTHR46619:SF2">
    <property type="entry name" value="XS DOMAIN PROTEIN"/>
    <property type="match status" value="1"/>
</dbReference>